<dbReference type="Proteomes" id="UP001630127">
    <property type="component" value="Unassembled WGS sequence"/>
</dbReference>
<evidence type="ECO:0000313" key="1">
    <source>
        <dbReference type="EMBL" id="KAL3524463.1"/>
    </source>
</evidence>
<dbReference type="EMBL" id="JBJUIK010000007">
    <property type="protein sequence ID" value="KAL3524463.1"/>
    <property type="molecule type" value="Genomic_DNA"/>
</dbReference>
<protein>
    <recommendedName>
        <fullName evidence="3">Oleosin</fullName>
    </recommendedName>
</protein>
<name>A0ABD3A421_9GENT</name>
<proteinExistence type="predicted"/>
<dbReference type="AlphaFoldDB" id="A0ABD3A421"/>
<gene>
    <name evidence="1" type="ORF">ACH5RR_017297</name>
</gene>
<accession>A0ABD3A421</accession>
<reference evidence="1 2" key="1">
    <citation type="submission" date="2024-11" db="EMBL/GenBank/DDBJ databases">
        <title>A near-complete genome assembly of Cinchona calisaya.</title>
        <authorList>
            <person name="Lian D.C."/>
            <person name="Zhao X.W."/>
            <person name="Wei L."/>
        </authorList>
    </citation>
    <scope>NUCLEOTIDE SEQUENCE [LARGE SCALE GENOMIC DNA]</scope>
    <source>
        <tissue evidence="1">Nenye</tissue>
    </source>
</reference>
<comment type="caution">
    <text evidence="1">The sequence shown here is derived from an EMBL/GenBank/DDBJ whole genome shotgun (WGS) entry which is preliminary data.</text>
</comment>
<organism evidence="1 2">
    <name type="scientific">Cinchona calisaya</name>
    <dbReference type="NCBI Taxonomy" id="153742"/>
    <lineage>
        <taxon>Eukaryota</taxon>
        <taxon>Viridiplantae</taxon>
        <taxon>Streptophyta</taxon>
        <taxon>Embryophyta</taxon>
        <taxon>Tracheophyta</taxon>
        <taxon>Spermatophyta</taxon>
        <taxon>Magnoliopsida</taxon>
        <taxon>eudicotyledons</taxon>
        <taxon>Gunneridae</taxon>
        <taxon>Pentapetalae</taxon>
        <taxon>asterids</taxon>
        <taxon>lamiids</taxon>
        <taxon>Gentianales</taxon>
        <taxon>Rubiaceae</taxon>
        <taxon>Cinchonoideae</taxon>
        <taxon>Cinchoneae</taxon>
        <taxon>Cinchona</taxon>
    </lineage>
</organism>
<keyword evidence="2" id="KW-1185">Reference proteome</keyword>
<evidence type="ECO:0000313" key="2">
    <source>
        <dbReference type="Proteomes" id="UP001630127"/>
    </source>
</evidence>
<sequence length="89" mass="9411">MGGIGAIAVLAPSAVAAAGLYFLDRYHYHAAAITQVVGDYGLNGLHSSTGNLVAKVKGDEKKVARPIPKFAPEFDGLHCFETLVMMGRH</sequence>
<evidence type="ECO:0008006" key="3">
    <source>
        <dbReference type="Google" id="ProtNLM"/>
    </source>
</evidence>